<gene>
    <name evidence="4" type="ORF">FB45DRAFT_762383</name>
</gene>
<dbReference type="Pfam" id="PF23562">
    <property type="entry name" value="AMP-binding_C_3"/>
    <property type="match status" value="1"/>
</dbReference>
<dbReference type="InterPro" id="IPR020845">
    <property type="entry name" value="AMP-binding_CS"/>
</dbReference>
<keyword evidence="5" id="KW-1185">Reference proteome</keyword>
<reference evidence="4" key="1">
    <citation type="submission" date="2023-03" db="EMBL/GenBank/DDBJ databases">
        <title>Massive genome expansion in bonnet fungi (Mycena s.s.) driven by repeated elements and novel gene families across ecological guilds.</title>
        <authorList>
            <consortium name="Lawrence Berkeley National Laboratory"/>
            <person name="Harder C.B."/>
            <person name="Miyauchi S."/>
            <person name="Viragh M."/>
            <person name="Kuo A."/>
            <person name="Thoen E."/>
            <person name="Andreopoulos B."/>
            <person name="Lu D."/>
            <person name="Skrede I."/>
            <person name="Drula E."/>
            <person name="Henrissat B."/>
            <person name="Morin E."/>
            <person name="Kohler A."/>
            <person name="Barry K."/>
            <person name="LaButti K."/>
            <person name="Morin E."/>
            <person name="Salamov A."/>
            <person name="Lipzen A."/>
            <person name="Mereny Z."/>
            <person name="Hegedus B."/>
            <person name="Baldrian P."/>
            <person name="Stursova M."/>
            <person name="Weitz H."/>
            <person name="Taylor A."/>
            <person name="Grigoriev I.V."/>
            <person name="Nagy L.G."/>
            <person name="Martin F."/>
            <person name="Kauserud H."/>
        </authorList>
    </citation>
    <scope>NUCLEOTIDE SEQUENCE</scope>
    <source>
        <strain evidence="4">9284</strain>
    </source>
</reference>
<protein>
    <recommendedName>
        <fullName evidence="3">AMP-dependent synthetase/ligase domain-containing protein</fullName>
    </recommendedName>
</protein>
<dbReference type="EMBL" id="JARKIF010000040">
    <property type="protein sequence ID" value="KAJ7609417.1"/>
    <property type="molecule type" value="Genomic_DNA"/>
</dbReference>
<dbReference type="Proteomes" id="UP001221142">
    <property type="component" value="Unassembled WGS sequence"/>
</dbReference>
<dbReference type="InterPro" id="IPR000873">
    <property type="entry name" value="AMP-dep_synth/lig_dom"/>
</dbReference>
<evidence type="ECO:0000313" key="4">
    <source>
        <dbReference type="EMBL" id="KAJ7609417.1"/>
    </source>
</evidence>
<keyword evidence="2" id="KW-0597">Phosphoprotein</keyword>
<dbReference type="SUPFAM" id="SSF56801">
    <property type="entry name" value="Acetyl-CoA synthetase-like"/>
    <property type="match status" value="1"/>
</dbReference>
<comment type="caution">
    <text evidence="4">The sequence shown here is derived from an EMBL/GenBank/DDBJ whole genome shotgun (WGS) entry which is preliminary data.</text>
</comment>
<dbReference type="InterPro" id="IPR051414">
    <property type="entry name" value="Adenylate-forming_Reductase"/>
</dbReference>
<dbReference type="Gene3D" id="3.40.50.12780">
    <property type="entry name" value="N-terminal domain of ligase-like"/>
    <property type="match status" value="1"/>
</dbReference>
<organism evidence="4 5">
    <name type="scientific">Roridomyces roridus</name>
    <dbReference type="NCBI Taxonomy" id="1738132"/>
    <lineage>
        <taxon>Eukaryota</taxon>
        <taxon>Fungi</taxon>
        <taxon>Dikarya</taxon>
        <taxon>Basidiomycota</taxon>
        <taxon>Agaricomycotina</taxon>
        <taxon>Agaricomycetes</taxon>
        <taxon>Agaricomycetidae</taxon>
        <taxon>Agaricales</taxon>
        <taxon>Marasmiineae</taxon>
        <taxon>Mycenaceae</taxon>
        <taxon>Roridomyces</taxon>
    </lineage>
</organism>
<dbReference type="InterPro" id="IPR042099">
    <property type="entry name" value="ANL_N_sf"/>
</dbReference>
<feature type="domain" description="AMP-dependent synthetase/ligase" evidence="3">
    <location>
        <begin position="19"/>
        <end position="352"/>
    </location>
</feature>
<accession>A0AAD7FAS1</accession>
<dbReference type="AlphaFoldDB" id="A0AAD7FAS1"/>
<dbReference type="PANTHER" id="PTHR43439:SF2">
    <property type="entry name" value="ENZYME, PUTATIVE (JCVI)-RELATED"/>
    <property type="match status" value="1"/>
</dbReference>
<name>A0AAD7FAS1_9AGAR</name>
<dbReference type="PANTHER" id="PTHR43439">
    <property type="entry name" value="PHENYLACETATE-COENZYME A LIGASE"/>
    <property type="match status" value="1"/>
</dbReference>
<evidence type="ECO:0000256" key="1">
    <source>
        <dbReference type="ARBA" id="ARBA00022450"/>
    </source>
</evidence>
<evidence type="ECO:0000259" key="3">
    <source>
        <dbReference type="Pfam" id="PF00501"/>
    </source>
</evidence>
<evidence type="ECO:0000256" key="2">
    <source>
        <dbReference type="ARBA" id="ARBA00022553"/>
    </source>
</evidence>
<dbReference type="Pfam" id="PF00501">
    <property type="entry name" value="AMP-binding"/>
    <property type="match status" value="1"/>
</dbReference>
<keyword evidence="1" id="KW-0596">Phosphopantetheine</keyword>
<feature type="non-terminal residue" evidence="4">
    <location>
        <position position="1"/>
    </location>
</feature>
<sequence length="646" mass="71450">MPPSTTVETLPGLVSRNLEQCPLDPFYVYASLESNDIVTISQLEFGRATYRAAHLLRPNREGQDGKVVAILAESDTMVYTGVVVGLMTANFPFPISPRNSAPAILQLLRASGCHHIIATRITLAVILERLEQHVAEVDPDFQLDIQEVPSLQQLYPNLGRETSDHVFQPYPTDITHQNPGCDDLLMYIHSSGSTGFPKSIPWNYRMLQHIIALSTTDVRRQVELPVAMMGLPPFHIFGLASQLIRPLSGIYAAVFPPTATTPDALPMSASPDRVLEHARRTKAQSLTAVPAFLVTWFNSPEAFEYLKTMQAIIWGGGPLPQRVGDAYITAGVRLFTGYGTTETGAIGVMSPYEEDFKDWEWFRISERVKVRWVPQGDGTFECQVLATDMHVPLVLNLPDVEGYATSDLCVNHPTKKHLWRIVGRLDDTLVHTSGEKTVPTPLENIITGSPLVKGAVVFGHERPQTGILLELTEIDVKDASQLAELRNKVWPVIEEANAIAPGFSRIFKEMMLFTSVDKPLPRAGKGTVLRKAAITLYTSEIDALYNEVEENAVSSIEPPTVWNVEAIQPWLMEVAASVCNFTTISSTMDLRQQGFDSLSATVFRLHITKGLRSRQLDDAASVIPQQLVYARPTISELSSFLEALVA</sequence>
<proteinExistence type="predicted"/>
<evidence type="ECO:0000313" key="5">
    <source>
        <dbReference type="Proteomes" id="UP001221142"/>
    </source>
</evidence>
<dbReference type="PROSITE" id="PS00455">
    <property type="entry name" value="AMP_BINDING"/>
    <property type="match status" value="1"/>
</dbReference>